<accession>A0A6A5VPC9</accession>
<keyword evidence="4" id="KW-1185">Reference proteome</keyword>
<evidence type="ECO:0000313" key="4">
    <source>
        <dbReference type="Proteomes" id="UP000800036"/>
    </source>
</evidence>
<dbReference type="InterPro" id="IPR044053">
    <property type="entry name" value="AsaB-like"/>
</dbReference>
<dbReference type="NCBIfam" id="NF041278">
    <property type="entry name" value="CmcJ_NvfI_EfuI"/>
    <property type="match status" value="1"/>
</dbReference>
<dbReference type="PANTHER" id="PTHR34598">
    <property type="entry name" value="BLL6449 PROTEIN"/>
    <property type="match status" value="1"/>
</dbReference>
<keyword evidence="1" id="KW-0560">Oxidoreductase</keyword>
<dbReference type="EMBL" id="ML976663">
    <property type="protein sequence ID" value="KAF1977572.1"/>
    <property type="molecule type" value="Genomic_DNA"/>
</dbReference>
<protein>
    <submittedName>
        <fullName evidence="3">Uncharacterized protein</fullName>
    </submittedName>
</protein>
<evidence type="ECO:0000313" key="3">
    <source>
        <dbReference type="EMBL" id="KAF1977572.1"/>
    </source>
</evidence>
<dbReference type="AlphaFoldDB" id="A0A6A5VPC9"/>
<sequence>MSEEDETKTTGDVIANINYFPPTGQPIPVSAWKPRYIGASYQHTRRMTIHDVRLTTKTFSLQTNGFQFVKLSPRQRVTATDDEVTINRTYYPELSDLVKKLTGASTAFVFNHVIRAHSSPSQKGILDAFGRWQDIPAAHPHVDYSGSPAHIAGTRRELSPNFPPEIASLYDSSSRIAYVNVWRPLSTVRRDPLAVCDCATVPDEDYQVRLRRFSRTGVESGNYVMSHAREEETHEWWYMSAMREDEVVVFREYDSEMRGGWRCPHTAFELEGTEEVEPRESIEARVVCFWE</sequence>
<gene>
    <name evidence="3" type="ORF">BU23DRAFT_299230</name>
</gene>
<organism evidence="3 4">
    <name type="scientific">Bimuria novae-zelandiae CBS 107.79</name>
    <dbReference type="NCBI Taxonomy" id="1447943"/>
    <lineage>
        <taxon>Eukaryota</taxon>
        <taxon>Fungi</taxon>
        <taxon>Dikarya</taxon>
        <taxon>Ascomycota</taxon>
        <taxon>Pezizomycotina</taxon>
        <taxon>Dothideomycetes</taxon>
        <taxon>Pleosporomycetidae</taxon>
        <taxon>Pleosporales</taxon>
        <taxon>Massarineae</taxon>
        <taxon>Didymosphaeriaceae</taxon>
        <taxon>Bimuria</taxon>
    </lineage>
</organism>
<proteinExistence type="inferred from homology"/>
<dbReference type="PANTHER" id="PTHR34598:SF3">
    <property type="entry name" value="OXIDOREDUCTASE AN1597"/>
    <property type="match status" value="1"/>
</dbReference>
<name>A0A6A5VPC9_9PLEO</name>
<evidence type="ECO:0000256" key="2">
    <source>
        <dbReference type="ARBA" id="ARBA00023604"/>
    </source>
</evidence>
<dbReference type="Proteomes" id="UP000800036">
    <property type="component" value="Unassembled WGS sequence"/>
</dbReference>
<comment type="similarity">
    <text evidence="2">Belongs to the asaB hydroxylase/desaturase family.</text>
</comment>
<dbReference type="GO" id="GO:0016491">
    <property type="term" value="F:oxidoreductase activity"/>
    <property type="evidence" value="ECO:0007669"/>
    <property type="project" value="UniProtKB-KW"/>
</dbReference>
<dbReference type="OrthoDB" id="412788at2759"/>
<reference evidence="3" key="1">
    <citation type="journal article" date="2020" name="Stud. Mycol.">
        <title>101 Dothideomycetes genomes: a test case for predicting lifestyles and emergence of pathogens.</title>
        <authorList>
            <person name="Haridas S."/>
            <person name="Albert R."/>
            <person name="Binder M."/>
            <person name="Bloem J."/>
            <person name="Labutti K."/>
            <person name="Salamov A."/>
            <person name="Andreopoulos B."/>
            <person name="Baker S."/>
            <person name="Barry K."/>
            <person name="Bills G."/>
            <person name="Bluhm B."/>
            <person name="Cannon C."/>
            <person name="Castanera R."/>
            <person name="Culley D."/>
            <person name="Daum C."/>
            <person name="Ezra D."/>
            <person name="Gonzalez J."/>
            <person name="Henrissat B."/>
            <person name="Kuo A."/>
            <person name="Liang C."/>
            <person name="Lipzen A."/>
            <person name="Lutzoni F."/>
            <person name="Magnuson J."/>
            <person name="Mondo S."/>
            <person name="Nolan M."/>
            <person name="Ohm R."/>
            <person name="Pangilinan J."/>
            <person name="Park H.-J."/>
            <person name="Ramirez L."/>
            <person name="Alfaro M."/>
            <person name="Sun H."/>
            <person name="Tritt A."/>
            <person name="Yoshinaga Y."/>
            <person name="Zwiers L.-H."/>
            <person name="Turgeon B."/>
            <person name="Goodwin S."/>
            <person name="Spatafora J."/>
            <person name="Crous P."/>
            <person name="Grigoriev I."/>
        </authorList>
    </citation>
    <scope>NUCLEOTIDE SEQUENCE</scope>
    <source>
        <strain evidence="3">CBS 107.79</strain>
    </source>
</reference>
<evidence type="ECO:0000256" key="1">
    <source>
        <dbReference type="ARBA" id="ARBA00023002"/>
    </source>
</evidence>